<feature type="transmembrane region" description="Helical" evidence="8">
    <location>
        <begin position="278"/>
        <end position="301"/>
    </location>
</feature>
<dbReference type="InterPro" id="IPR036259">
    <property type="entry name" value="MFS_trans_sf"/>
</dbReference>
<evidence type="ECO:0000256" key="8">
    <source>
        <dbReference type="SAM" id="Phobius"/>
    </source>
</evidence>
<keyword evidence="5 8" id="KW-1133">Transmembrane helix</keyword>
<keyword evidence="6 8" id="KW-0472">Membrane</keyword>
<feature type="transmembrane region" description="Helical" evidence="8">
    <location>
        <begin position="84"/>
        <end position="106"/>
    </location>
</feature>
<reference evidence="10 11" key="1">
    <citation type="submission" date="2017-06" db="EMBL/GenBank/DDBJ databases">
        <title>Comparative genomic analysis of Ambrosia Fusariam Clade fungi.</title>
        <authorList>
            <person name="Stajich J.E."/>
            <person name="Carrillo J."/>
            <person name="Kijimoto T."/>
            <person name="Eskalen A."/>
            <person name="O'Donnell K."/>
            <person name="Kasson M."/>
        </authorList>
    </citation>
    <scope>NUCLEOTIDE SEQUENCE [LARGE SCALE GENOMIC DNA]</scope>
    <source>
        <strain evidence="10 11">UCR1854</strain>
    </source>
</reference>
<feature type="transmembrane region" description="Helical" evidence="8">
    <location>
        <begin position="207"/>
        <end position="225"/>
    </location>
</feature>
<gene>
    <name evidence="10" type="ORF">BHE90_015652</name>
</gene>
<dbReference type="PROSITE" id="PS50850">
    <property type="entry name" value="MFS"/>
    <property type="match status" value="1"/>
</dbReference>
<dbReference type="PANTHER" id="PTHR48022:SF72">
    <property type="entry name" value="MAJOR FACILITATOR SUPERFAMILY (MFS) PROFILE DOMAIN-CONTAINING PROTEIN-RELATED"/>
    <property type="match status" value="1"/>
</dbReference>
<dbReference type="GO" id="GO:0016020">
    <property type="term" value="C:membrane"/>
    <property type="evidence" value="ECO:0007669"/>
    <property type="project" value="UniProtKB-SubCell"/>
</dbReference>
<evidence type="ECO:0000256" key="5">
    <source>
        <dbReference type="ARBA" id="ARBA00022989"/>
    </source>
</evidence>
<feature type="transmembrane region" description="Helical" evidence="8">
    <location>
        <begin position="308"/>
        <end position="327"/>
    </location>
</feature>
<dbReference type="InterPro" id="IPR005829">
    <property type="entry name" value="Sugar_transporter_CS"/>
</dbReference>
<feature type="region of interest" description="Disordered" evidence="7">
    <location>
        <begin position="367"/>
        <end position="387"/>
    </location>
</feature>
<dbReference type="InterPro" id="IPR020846">
    <property type="entry name" value="MFS_dom"/>
</dbReference>
<organism evidence="10 11">
    <name type="scientific">Fusarium euwallaceae</name>
    <dbReference type="NCBI Taxonomy" id="1147111"/>
    <lineage>
        <taxon>Eukaryota</taxon>
        <taxon>Fungi</taxon>
        <taxon>Dikarya</taxon>
        <taxon>Ascomycota</taxon>
        <taxon>Pezizomycotina</taxon>
        <taxon>Sordariomycetes</taxon>
        <taxon>Hypocreomycetidae</taxon>
        <taxon>Hypocreales</taxon>
        <taxon>Nectriaceae</taxon>
        <taxon>Fusarium</taxon>
        <taxon>Fusarium solani species complex</taxon>
    </lineage>
</organism>
<evidence type="ECO:0000256" key="7">
    <source>
        <dbReference type="SAM" id="MobiDB-lite"/>
    </source>
</evidence>
<dbReference type="PROSITE" id="PS00217">
    <property type="entry name" value="SUGAR_TRANSPORT_2"/>
    <property type="match status" value="1"/>
</dbReference>
<comment type="subcellular location">
    <subcellularLocation>
        <location evidence="1">Membrane</location>
        <topology evidence="1">Multi-pass membrane protein</topology>
    </subcellularLocation>
</comment>
<dbReference type="GO" id="GO:0005351">
    <property type="term" value="F:carbohydrate:proton symporter activity"/>
    <property type="evidence" value="ECO:0007669"/>
    <property type="project" value="TreeGrafter"/>
</dbReference>
<name>A0A430L2J2_9HYPO</name>
<keyword evidence="3" id="KW-0813">Transport</keyword>
<dbReference type="PRINTS" id="PR00171">
    <property type="entry name" value="SUGRTRNSPORT"/>
</dbReference>
<dbReference type="Gene3D" id="1.20.1250.20">
    <property type="entry name" value="MFS general substrate transporter like domains"/>
    <property type="match status" value="2"/>
</dbReference>
<proteinExistence type="inferred from homology"/>
<dbReference type="EMBL" id="MIKF01000504">
    <property type="protein sequence ID" value="RTE69961.1"/>
    <property type="molecule type" value="Genomic_DNA"/>
</dbReference>
<evidence type="ECO:0000256" key="6">
    <source>
        <dbReference type="ARBA" id="ARBA00023136"/>
    </source>
</evidence>
<feature type="transmembrane region" description="Helical" evidence="8">
    <location>
        <begin position="178"/>
        <end position="195"/>
    </location>
</feature>
<keyword evidence="4 8" id="KW-0812">Transmembrane</keyword>
<feature type="transmembrane region" description="Helical" evidence="8">
    <location>
        <begin position="237"/>
        <end position="258"/>
    </location>
</feature>
<dbReference type="SUPFAM" id="SSF103473">
    <property type="entry name" value="MFS general substrate transporter"/>
    <property type="match status" value="1"/>
</dbReference>
<comment type="caution">
    <text evidence="10">The sequence shown here is derived from an EMBL/GenBank/DDBJ whole genome shotgun (WGS) entry which is preliminary data.</text>
</comment>
<accession>A0A430L2J2</accession>
<dbReference type="PANTHER" id="PTHR48022">
    <property type="entry name" value="PLASTIDIC GLUCOSE TRANSPORTER 4"/>
    <property type="match status" value="1"/>
</dbReference>
<evidence type="ECO:0000259" key="9">
    <source>
        <dbReference type="PROSITE" id="PS50850"/>
    </source>
</evidence>
<dbReference type="InterPro" id="IPR003663">
    <property type="entry name" value="Sugar/inositol_transpt"/>
</dbReference>
<feature type="transmembrane region" description="Helical" evidence="8">
    <location>
        <begin position="54"/>
        <end position="72"/>
    </location>
</feature>
<feature type="domain" description="Major facilitator superfamily (MFS) profile" evidence="9">
    <location>
        <begin position="1"/>
        <end position="331"/>
    </location>
</feature>
<dbReference type="InterPro" id="IPR050360">
    <property type="entry name" value="MFS_Sugar_Transporters"/>
</dbReference>
<dbReference type="Proteomes" id="UP000287124">
    <property type="component" value="Unassembled WGS sequence"/>
</dbReference>
<evidence type="ECO:0000256" key="3">
    <source>
        <dbReference type="ARBA" id="ARBA00022448"/>
    </source>
</evidence>
<dbReference type="InterPro" id="IPR005828">
    <property type="entry name" value="MFS_sugar_transport-like"/>
</dbReference>
<evidence type="ECO:0000256" key="2">
    <source>
        <dbReference type="ARBA" id="ARBA00010992"/>
    </source>
</evidence>
<evidence type="ECO:0000256" key="1">
    <source>
        <dbReference type="ARBA" id="ARBA00004141"/>
    </source>
</evidence>
<keyword evidence="11" id="KW-1185">Reference proteome</keyword>
<dbReference type="AlphaFoldDB" id="A0A430L2J2"/>
<evidence type="ECO:0000313" key="11">
    <source>
        <dbReference type="Proteomes" id="UP000287124"/>
    </source>
</evidence>
<sequence>MAFVVIGTTLQATSFHVAHLVVGRIITGVGTGLKTATVPMYQSELCTPTSRGRLVSAEVLFVGVGIVVAYWFNFGMSFVGGPIAWRLPIALQALFAVLVIILVFALPESPRWLFNHGREAEAIETLCAVNDMQPTDEFIQSERAAILQAIEAETGGTIFKRDKNRTENVGMTVQRSQIIGGCIQMMFMFGSILPSLALDRMGRRKTMLWGCFGLGTCMLFISALLSQSDGGKTDRGLSFASASVAFFFLYQLIFGMSVNCVPWVYVPELLPLEARTKGSAIGISSNWLWNFTVVLITPVIVRRLQWKAYLIFMATNYAFIPMIYFLFPETSNLRLEDIDQIFSHGGDPVKVARKIKADARTGAALDAEMGNESKDTGEIETVEKTNV</sequence>
<protein>
    <recommendedName>
        <fullName evidence="9">Major facilitator superfamily (MFS) profile domain-containing protein</fullName>
    </recommendedName>
</protein>
<comment type="similarity">
    <text evidence="2">Belongs to the major facilitator superfamily. Sugar transporter (TC 2.A.1.1) family.</text>
</comment>
<evidence type="ECO:0000313" key="10">
    <source>
        <dbReference type="EMBL" id="RTE69961.1"/>
    </source>
</evidence>
<evidence type="ECO:0000256" key="4">
    <source>
        <dbReference type="ARBA" id="ARBA00022692"/>
    </source>
</evidence>
<feature type="compositionally biased region" description="Basic and acidic residues" evidence="7">
    <location>
        <begin position="371"/>
        <end position="387"/>
    </location>
</feature>
<dbReference type="Pfam" id="PF00083">
    <property type="entry name" value="Sugar_tr"/>
    <property type="match status" value="2"/>
</dbReference>